<accession>A0A3N4HYN3</accession>
<feature type="non-terminal residue" evidence="1">
    <location>
        <position position="111"/>
    </location>
</feature>
<gene>
    <name evidence="1" type="ORF">BJ508DRAFT_211554</name>
</gene>
<dbReference type="AlphaFoldDB" id="A0A3N4HYN3"/>
<organism evidence="1 2">
    <name type="scientific">Ascobolus immersus RN42</name>
    <dbReference type="NCBI Taxonomy" id="1160509"/>
    <lineage>
        <taxon>Eukaryota</taxon>
        <taxon>Fungi</taxon>
        <taxon>Dikarya</taxon>
        <taxon>Ascomycota</taxon>
        <taxon>Pezizomycotina</taxon>
        <taxon>Pezizomycetes</taxon>
        <taxon>Pezizales</taxon>
        <taxon>Ascobolaceae</taxon>
        <taxon>Ascobolus</taxon>
    </lineage>
</organism>
<dbReference type="OrthoDB" id="2404451at2759"/>
<protein>
    <recommendedName>
        <fullName evidence="3">Terpenoid synthase</fullName>
    </recommendedName>
</protein>
<dbReference type="PANTHER" id="PTHR46579">
    <property type="entry name" value="F5/8 TYPE C DOMAIN-CONTAINING PROTEIN-RELATED"/>
    <property type="match status" value="1"/>
</dbReference>
<evidence type="ECO:0008006" key="3">
    <source>
        <dbReference type="Google" id="ProtNLM"/>
    </source>
</evidence>
<evidence type="ECO:0000313" key="1">
    <source>
        <dbReference type="EMBL" id="RPA78965.1"/>
    </source>
</evidence>
<reference evidence="1 2" key="1">
    <citation type="journal article" date="2018" name="Nat. Ecol. Evol.">
        <title>Pezizomycetes genomes reveal the molecular basis of ectomycorrhizal truffle lifestyle.</title>
        <authorList>
            <person name="Murat C."/>
            <person name="Payen T."/>
            <person name="Noel B."/>
            <person name="Kuo A."/>
            <person name="Morin E."/>
            <person name="Chen J."/>
            <person name="Kohler A."/>
            <person name="Krizsan K."/>
            <person name="Balestrini R."/>
            <person name="Da Silva C."/>
            <person name="Montanini B."/>
            <person name="Hainaut M."/>
            <person name="Levati E."/>
            <person name="Barry K.W."/>
            <person name="Belfiori B."/>
            <person name="Cichocki N."/>
            <person name="Clum A."/>
            <person name="Dockter R.B."/>
            <person name="Fauchery L."/>
            <person name="Guy J."/>
            <person name="Iotti M."/>
            <person name="Le Tacon F."/>
            <person name="Lindquist E.A."/>
            <person name="Lipzen A."/>
            <person name="Malagnac F."/>
            <person name="Mello A."/>
            <person name="Molinier V."/>
            <person name="Miyauchi S."/>
            <person name="Poulain J."/>
            <person name="Riccioni C."/>
            <person name="Rubini A."/>
            <person name="Sitrit Y."/>
            <person name="Splivallo R."/>
            <person name="Traeger S."/>
            <person name="Wang M."/>
            <person name="Zifcakova L."/>
            <person name="Wipf D."/>
            <person name="Zambonelli A."/>
            <person name="Paolocci F."/>
            <person name="Nowrousian M."/>
            <person name="Ottonello S."/>
            <person name="Baldrian P."/>
            <person name="Spatafora J.W."/>
            <person name="Henrissat B."/>
            <person name="Nagy L.G."/>
            <person name="Aury J.M."/>
            <person name="Wincker P."/>
            <person name="Grigoriev I.V."/>
            <person name="Bonfante P."/>
            <person name="Martin F.M."/>
        </authorList>
    </citation>
    <scope>NUCLEOTIDE SEQUENCE [LARGE SCALE GENOMIC DNA]</scope>
    <source>
        <strain evidence="1 2">RN42</strain>
    </source>
</reference>
<proteinExistence type="predicted"/>
<dbReference type="STRING" id="1160509.A0A3N4HYN3"/>
<dbReference type="EMBL" id="ML119704">
    <property type="protein sequence ID" value="RPA78965.1"/>
    <property type="molecule type" value="Genomic_DNA"/>
</dbReference>
<sequence>MTTADWFTWTLYVSPIFFKGHLPDEHFRGYILMVRAAKLTLQKQFTDDEMDELERLWDAFSEYYEEKLYQRDFWKLNFCAPVFHAILHIAEYTRRLGPLYTSSQFPLERVI</sequence>
<evidence type="ECO:0000313" key="2">
    <source>
        <dbReference type="Proteomes" id="UP000275078"/>
    </source>
</evidence>
<dbReference type="PANTHER" id="PTHR46579:SF1">
    <property type="entry name" value="F5_8 TYPE C DOMAIN-CONTAINING PROTEIN"/>
    <property type="match status" value="1"/>
</dbReference>
<keyword evidence="2" id="KW-1185">Reference proteome</keyword>
<dbReference type="Proteomes" id="UP000275078">
    <property type="component" value="Unassembled WGS sequence"/>
</dbReference>
<name>A0A3N4HYN3_ASCIM</name>